<feature type="domain" description="SWIM-type" evidence="5">
    <location>
        <begin position="145"/>
        <end position="177"/>
    </location>
</feature>
<keyword evidence="3" id="KW-0862">Zinc</keyword>
<dbReference type="PANTHER" id="PTHR31973">
    <property type="entry name" value="POLYPROTEIN, PUTATIVE-RELATED"/>
    <property type="match status" value="1"/>
</dbReference>
<reference evidence="6 7" key="1">
    <citation type="submission" date="2023-03" db="EMBL/GenBank/DDBJ databases">
        <title>WGS of Gossypium arboreum.</title>
        <authorList>
            <person name="Yu D."/>
        </authorList>
    </citation>
    <scope>NUCLEOTIDE SEQUENCE [LARGE SCALE GENOMIC DNA]</scope>
    <source>
        <tissue evidence="6">Leaf</tissue>
    </source>
</reference>
<organism evidence="6 7">
    <name type="scientific">Gossypium arboreum</name>
    <name type="common">Tree cotton</name>
    <name type="synonym">Gossypium nanking</name>
    <dbReference type="NCBI Taxonomy" id="29729"/>
    <lineage>
        <taxon>Eukaryota</taxon>
        <taxon>Viridiplantae</taxon>
        <taxon>Streptophyta</taxon>
        <taxon>Embryophyta</taxon>
        <taxon>Tracheophyta</taxon>
        <taxon>Spermatophyta</taxon>
        <taxon>Magnoliopsida</taxon>
        <taxon>eudicotyledons</taxon>
        <taxon>Gunneridae</taxon>
        <taxon>Pentapetalae</taxon>
        <taxon>rosids</taxon>
        <taxon>malvids</taxon>
        <taxon>Malvales</taxon>
        <taxon>Malvaceae</taxon>
        <taxon>Malvoideae</taxon>
        <taxon>Gossypium</taxon>
    </lineage>
</organism>
<sequence length="304" mass="34105">MWEYVPGTVIELQARPYYGPDDQLQPGKISFHRMFKTFDPYVWAFPNCKPFVQGDGTSLYEKYTQILLLAVVQGVNKNVLPIAFSIVDKENIESWEFFLTNLRSAMVANRQKARSMNVEIYSRCLETLQVREIIGRQPGIPPGSYGIDLRNRRCDCKRFQTLHYPCAHVMAGCAKVNLNVEQFVDNVYTLECTLRVWNPRGRLQLSRIGNEMDIRDKNNRKRSGLCSVVLGVYFCGARHLIVTTTILFSNSGYNLGGVECCGGYGPGGVEYCSGYGSGAVLYCGGYGPGEVLYCSGYDPKISNP</sequence>
<dbReference type="EMBL" id="JARKNE010000013">
    <property type="protein sequence ID" value="KAK5771007.1"/>
    <property type="molecule type" value="Genomic_DNA"/>
</dbReference>
<dbReference type="InterPro" id="IPR007527">
    <property type="entry name" value="Znf_SWIM"/>
</dbReference>
<protein>
    <recommendedName>
        <fullName evidence="5">SWIM-type domain-containing protein</fullName>
    </recommendedName>
</protein>
<evidence type="ECO:0000259" key="5">
    <source>
        <dbReference type="PROSITE" id="PS50966"/>
    </source>
</evidence>
<evidence type="ECO:0000256" key="1">
    <source>
        <dbReference type="ARBA" id="ARBA00022723"/>
    </source>
</evidence>
<evidence type="ECO:0000256" key="3">
    <source>
        <dbReference type="ARBA" id="ARBA00022833"/>
    </source>
</evidence>
<gene>
    <name evidence="6" type="ORF">PVK06_047176</name>
</gene>
<evidence type="ECO:0000313" key="6">
    <source>
        <dbReference type="EMBL" id="KAK5771007.1"/>
    </source>
</evidence>
<accession>A0ABR0MD20</accession>
<dbReference type="Pfam" id="PF10551">
    <property type="entry name" value="MULE"/>
    <property type="match status" value="1"/>
</dbReference>
<evidence type="ECO:0000256" key="2">
    <source>
        <dbReference type="ARBA" id="ARBA00022771"/>
    </source>
</evidence>
<dbReference type="InterPro" id="IPR018289">
    <property type="entry name" value="MULE_transposase_dom"/>
</dbReference>
<dbReference type="PANTHER" id="PTHR31973:SF195">
    <property type="entry name" value="MUDR FAMILY TRANSPOSASE"/>
    <property type="match status" value="1"/>
</dbReference>
<keyword evidence="1" id="KW-0479">Metal-binding</keyword>
<evidence type="ECO:0000256" key="4">
    <source>
        <dbReference type="PROSITE-ProRule" id="PRU00325"/>
    </source>
</evidence>
<dbReference type="PROSITE" id="PS50966">
    <property type="entry name" value="ZF_SWIM"/>
    <property type="match status" value="1"/>
</dbReference>
<dbReference type="SMART" id="SM00575">
    <property type="entry name" value="ZnF_PMZ"/>
    <property type="match status" value="1"/>
</dbReference>
<keyword evidence="7" id="KW-1185">Reference proteome</keyword>
<evidence type="ECO:0000313" key="7">
    <source>
        <dbReference type="Proteomes" id="UP001358586"/>
    </source>
</evidence>
<dbReference type="Proteomes" id="UP001358586">
    <property type="component" value="Chromosome 13"/>
</dbReference>
<keyword evidence="2 4" id="KW-0863">Zinc-finger</keyword>
<dbReference type="Pfam" id="PF04434">
    <property type="entry name" value="SWIM"/>
    <property type="match status" value="1"/>
</dbReference>
<proteinExistence type="predicted"/>
<dbReference type="InterPro" id="IPR006564">
    <property type="entry name" value="Znf_PMZ"/>
</dbReference>
<name>A0ABR0MD20_GOSAR</name>
<comment type="caution">
    <text evidence="6">The sequence shown here is derived from an EMBL/GenBank/DDBJ whole genome shotgun (WGS) entry which is preliminary data.</text>
</comment>